<keyword evidence="3 6" id="KW-0812">Transmembrane</keyword>
<accession>A0A6P1THC6</accession>
<organism evidence="8 9">
    <name type="scientific">Anaerocolumna sedimenticola</name>
    <dbReference type="NCBI Taxonomy" id="2696063"/>
    <lineage>
        <taxon>Bacteria</taxon>
        <taxon>Bacillati</taxon>
        <taxon>Bacillota</taxon>
        <taxon>Clostridia</taxon>
        <taxon>Lachnospirales</taxon>
        <taxon>Lachnospiraceae</taxon>
        <taxon>Anaerocolumna</taxon>
    </lineage>
</organism>
<dbReference type="Gene3D" id="3.30.70.120">
    <property type="match status" value="1"/>
</dbReference>
<protein>
    <submittedName>
        <fullName evidence="8">DUF2179 domain-containing protein</fullName>
    </submittedName>
</protein>
<feature type="transmembrane region" description="Helical" evidence="6">
    <location>
        <begin position="150"/>
        <end position="172"/>
    </location>
</feature>
<keyword evidence="4 6" id="KW-1133">Transmembrane helix</keyword>
<dbReference type="AlphaFoldDB" id="A0A6P1THC6"/>
<dbReference type="CDD" id="cd16380">
    <property type="entry name" value="YitT_C"/>
    <property type="match status" value="1"/>
</dbReference>
<evidence type="ECO:0000256" key="2">
    <source>
        <dbReference type="ARBA" id="ARBA00022475"/>
    </source>
</evidence>
<dbReference type="InterPro" id="IPR051461">
    <property type="entry name" value="UPF0750_membrane"/>
</dbReference>
<keyword evidence="9" id="KW-1185">Reference proteome</keyword>
<dbReference type="Pfam" id="PF02588">
    <property type="entry name" value="YitT_membrane"/>
    <property type="match status" value="1"/>
</dbReference>
<comment type="subcellular location">
    <subcellularLocation>
        <location evidence="1">Cell membrane</location>
        <topology evidence="1">Multi-pass membrane protein</topology>
    </subcellularLocation>
</comment>
<evidence type="ECO:0000256" key="4">
    <source>
        <dbReference type="ARBA" id="ARBA00022989"/>
    </source>
</evidence>
<feature type="transmembrane region" description="Helical" evidence="6">
    <location>
        <begin position="80"/>
        <end position="98"/>
    </location>
</feature>
<feature type="domain" description="DUF2179" evidence="7">
    <location>
        <begin position="225"/>
        <end position="279"/>
    </location>
</feature>
<feature type="transmembrane region" description="Helical" evidence="6">
    <location>
        <begin position="12"/>
        <end position="33"/>
    </location>
</feature>
<dbReference type="InterPro" id="IPR003740">
    <property type="entry name" value="YitT"/>
</dbReference>
<keyword evidence="2" id="KW-1003">Cell membrane</keyword>
<dbReference type="Proteomes" id="UP000464314">
    <property type="component" value="Chromosome"/>
</dbReference>
<dbReference type="PIRSF" id="PIRSF006483">
    <property type="entry name" value="Membrane_protein_YitT"/>
    <property type="match status" value="1"/>
</dbReference>
<dbReference type="PANTHER" id="PTHR33545:SF5">
    <property type="entry name" value="UPF0750 MEMBRANE PROTEIN YITT"/>
    <property type="match status" value="1"/>
</dbReference>
<evidence type="ECO:0000313" key="8">
    <source>
        <dbReference type="EMBL" id="QHQ60620.1"/>
    </source>
</evidence>
<feature type="transmembrane region" description="Helical" evidence="6">
    <location>
        <begin position="110"/>
        <end position="130"/>
    </location>
</feature>
<evidence type="ECO:0000256" key="5">
    <source>
        <dbReference type="ARBA" id="ARBA00023136"/>
    </source>
</evidence>
<evidence type="ECO:0000256" key="3">
    <source>
        <dbReference type="ARBA" id="ARBA00022692"/>
    </source>
</evidence>
<reference evidence="8 9" key="1">
    <citation type="submission" date="2020-01" db="EMBL/GenBank/DDBJ databases">
        <title>Genome analysis of Anaerocolumna sp. CBA3638.</title>
        <authorList>
            <person name="Kim J."/>
            <person name="Roh S.W."/>
        </authorList>
    </citation>
    <scope>NUCLEOTIDE SEQUENCE [LARGE SCALE GENOMIC DNA]</scope>
    <source>
        <strain evidence="8 9">CBA3638</strain>
    </source>
</reference>
<evidence type="ECO:0000259" key="7">
    <source>
        <dbReference type="Pfam" id="PF10035"/>
    </source>
</evidence>
<feature type="transmembrane region" description="Helical" evidence="6">
    <location>
        <begin position="178"/>
        <end position="196"/>
    </location>
</feature>
<proteinExistence type="predicted"/>
<dbReference type="GO" id="GO:0005886">
    <property type="term" value="C:plasma membrane"/>
    <property type="evidence" value="ECO:0007669"/>
    <property type="project" value="UniProtKB-SubCell"/>
</dbReference>
<evidence type="ECO:0000256" key="6">
    <source>
        <dbReference type="SAM" id="Phobius"/>
    </source>
</evidence>
<feature type="transmembrane region" description="Helical" evidence="6">
    <location>
        <begin position="53"/>
        <end position="73"/>
    </location>
</feature>
<dbReference type="InterPro" id="IPR019264">
    <property type="entry name" value="DUF2179"/>
</dbReference>
<dbReference type="PANTHER" id="PTHR33545">
    <property type="entry name" value="UPF0750 MEMBRANE PROTEIN YITT-RELATED"/>
    <property type="match status" value="1"/>
</dbReference>
<keyword evidence="5 6" id="KW-0472">Membrane</keyword>
<evidence type="ECO:0000256" key="1">
    <source>
        <dbReference type="ARBA" id="ARBA00004651"/>
    </source>
</evidence>
<evidence type="ECO:0000313" key="9">
    <source>
        <dbReference type="Proteomes" id="UP000464314"/>
    </source>
</evidence>
<sequence length="295" mass="32610">MEVLMKKVKLLIDILIVILGNFIYAAGVVFFILPSELITGGTTGIAISINHFIGLPVSYFVLGFNVCMFLLGFIFLGKNFALTTLISTFCYPFALGLLQKWGGEYRVTDDIFICTLFGGICIGASIALVIRAGASTGGMDIPPLILSKYVRVPVSLSLYIADCFILTLQAAFSDKEKILYGIVLVLIYSIVLDRLLMLGTNKMQLKIVSDRAEDIKEAIISEIDRGVTLLHGRTGYLEKETDILLSVVSNRELYKVEKLVHQIDEEAFVMISRVSEVRGRGFSVGKKYLNKQPSN</sequence>
<name>A0A6P1THC6_9FIRM</name>
<dbReference type="EMBL" id="CP048000">
    <property type="protein sequence ID" value="QHQ60620.1"/>
    <property type="molecule type" value="Genomic_DNA"/>
</dbReference>
<dbReference type="Pfam" id="PF10035">
    <property type="entry name" value="DUF2179"/>
    <property type="match status" value="1"/>
</dbReference>
<dbReference type="InterPro" id="IPR015867">
    <property type="entry name" value="N-reg_PII/ATP_PRibTrfase_C"/>
</dbReference>
<gene>
    <name evidence="8" type="ORF">Ana3638_07415</name>
</gene>
<dbReference type="KEGG" id="anr:Ana3638_07415"/>